<accession>A0A653L2H6</accession>
<organism evidence="1 2">
    <name type="scientific">Aeromonas veronii</name>
    <dbReference type="NCBI Taxonomy" id="654"/>
    <lineage>
        <taxon>Bacteria</taxon>
        <taxon>Pseudomonadati</taxon>
        <taxon>Pseudomonadota</taxon>
        <taxon>Gammaproteobacteria</taxon>
        <taxon>Aeromonadales</taxon>
        <taxon>Aeromonadaceae</taxon>
        <taxon>Aeromonas</taxon>
    </lineage>
</organism>
<evidence type="ECO:0000313" key="1">
    <source>
        <dbReference type="EMBL" id="VXA85666.1"/>
    </source>
</evidence>
<dbReference type="EMBL" id="CABWLC010000012">
    <property type="protein sequence ID" value="VXA85666.1"/>
    <property type="molecule type" value="Genomic_DNA"/>
</dbReference>
<sequence length="71" mass="8457">MTRTHFPHRRALRRFFFACKPQTGNKRAKKGPTSMVQVGRDLMFNCSGIDIESCFLTKFRPLCFFHRKTFR</sequence>
<dbReference type="Proteomes" id="UP000439123">
    <property type="component" value="Unassembled WGS sequence"/>
</dbReference>
<reference evidence="1 2" key="1">
    <citation type="submission" date="2019-10" db="EMBL/GenBank/DDBJ databases">
        <authorList>
            <person name="Karimi E."/>
        </authorList>
    </citation>
    <scope>NUCLEOTIDE SEQUENCE [LARGE SCALE GENOMIC DNA]</scope>
    <source>
        <strain evidence="1">Aeromonas sp. 8C</strain>
    </source>
</reference>
<gene>
    <name evidence="1" type="ORF">AERO8C_20601</name>
</gene>
<dbReference type="AlphaFoldDB" id="A0A653L2H6"/>
<name>A0A653L2H6_AERVE</name>
<proteinExistence type="predicted"/>
<protein>
    <submittedName>
        <fullName evidence="1">Uncharacterized protein</fullName>
    </submittedName>
</protein>
<evidence type="ECO:0000313" key="2">
    <source>
        <dbReference type="Proteomes" id="UP000439123"/>
    </source>
</evidence>